<dbReference type="AlphaFoldDB" id="X0YMY2"/>
<dbReference type="GO" id="GO:0005886">
    <property type="term" value="C:plasma membrane"/>
    <property type="evidence" value="ECO:0007669"/>
    <property type="project" value="UniProtKB-SubCell"/>
</dbReference>
<comment type="caution">
    <text evidence="8">The sequence shown here is derived from an EMBL/GenBank/DDBJ whole genome shotgun (WGS) entry which is preliminary data.</text>
</comment>
<gene>
    <name evidence="8" type="ORF">S01H1_75503</name>
</gene>
<feature type="transmembrane region" description="Helical" evidence="6">
    <location>
        <begin position="107"/>
        <end position="130"/>
    </location>
</feature>
<comment type="subcellular location">
    <subcellularLocation>
        <location evidence="1">Cell membrane</location>
        <topology evidence="1">Multi-pass membrane protein</topology>
    </subcellularLocation>
</comment>
<organism evidence="8">
    <name type="scientific">marine sediment metagenome</name>
    <dbReference type="NCBI Taxonomy" id="412755"/>
    <lineage>
        <taxon>unclassified sequences</taxon>
        <taxon>metagenomes</taxon>
        <taxon>ecological metagenomes</taxon>
    </lineage>
</organism>
<evidence type="ECO:0000256" key="6">
    <source>
        <dbReference type="SAM" id="Phobius"/>
    </source>
</evidence>
<feature type="transmembrane region" description="Helical" evidence="6">
    <location>
        <begin position="55"/>
        <end position="76"/>
    </location>
</feature>
<keyword evidence="3 6" id="KW-0812">Transmembrane</keyword>
<evidence type="ECO:0000256" key="4">
    <source>
        <dbReference type="ARBA" id="ARBA00022989"/>
    </source>
</evidence>
<evidence type="ECO:0000313" key="8">
    <source>
        <dbReference type="EMBL" id="GAG49843.1"/>
    </source>
</evidence>
<feature type="domain" description="ABC3 transporter permease C-terminal" evidence="7">
    <location>
        <begin position="59"/>
        <end position="170"/>
    </location>
</feature>
<reference evidence="8" key="1">
    <citation type="journal article" date="2014" name="Front. Microbiol.">
        <title>High frequency of phylogenetically diverse reductive dehalogenase-homologous genes in deep subseafloor sedimentary metagenomes.</title>
        <authorList>
            <person name="Kawai M."/>
            <person name="Futagami T."/>
            <person name="Toyoda A."/>
            <person name="Takaki Y."/>
            <person name="Nishi S."/>
            <person name="Hori S."/>
            <person name="Arai W."/>
            <person name="Tsubouchi T."/>
            <person name="Morono Y."/>
            <person name="Uchiyama I."/>
            <person name="Ito T."/>
            <person name="Fujiyama A."/>
            <person name="Inagaki F."/>
            <person name="Takami H."/>
        </authorList>
    </citation>
    <scope>NUCLEOTIDE SEQUENCE</scope>
    <source>
        <strain evidence="8">Expedition CK06-06</strain>
    </source>
</reference>
<dbReference type="PANTHER" id="PTHR30287:SF1">
    <property type="entry name" value="INNER MEMBRANE PROTEIN"/>
    <property type="match status" value="1"/>
</dbReference>
<dbReference type="PANTHER" id="PTHR30287">
    <property type="entry name" value="MEMBRANE COMPONENT OF PREDICTED ABC SUPERFAMILY METABOLITE UPTAKE TRANSPORTER"/>
    <property type="match status" value="1"/>
</dbReference>
<keyword evidence="5 6" id="KW-0472">Membrane</keyword>
<dbReference type="Pfam" id="PF02687">
    <property type="entry name" value="FtsX"/>
    <property type="match status" value="1"/>
</dbReference>
<dbReference type="InterPro" id="IPR003838">
    <property type="entry name" value="ABC3_permease_C"/>
</dbReference>
<keyword evidence="4 6" id="KW-1133">Transmembrane helix</keyword>
<sequence length="179" mass="18709">PHNLLATISLPPGTPMAIEAQVVRTLGRAYPSVTAIRVKDVLDAFNAVFTKVMTAIRVAGSVTLLAGALVLAGALATAQRRRILEAVILKTLGVTRRRVLTSHVLEYVLLAAVTALFAVALGSVAAWIAVTEVMKIPFSFSLSAVALALALSTGLVLLFGGVGTWAVLRAPAVPFLRSE</sequence>
<feature type="non-terminal residue" evidence="8">
    <location>
        <position position="1"/>
    </location>
</feature>
<accession>X0YMY2</accession>
<dbReference type="EMBL" id="BARS01050598">
    <property type="protein sequence ID" value="GAG49843.1"/>
    <property type="molecule type" value="Genomic_DNA"/>
</dbReference>
<protein>
    <recommendedName>
        <fullName evidence="7">ABC3 transporter permease C-terminal domain-containing protein</fullName>
    </recommendedName>
</protein>
<keyword evidence="2" id="KW-1003">Cell membrane</keyword>
<feature type="transmembrane region" description="Helical" evidence="6">
    <location>
        <begin position="142"/>
        <end position="168"/>
    </location>
</feature>
<evidence type="ECO:0000256" key="2">
    <source>
        <dbReference type="ARBA" id="ARBA00022475"/>
    </source>
</evidence>
<name>X0YMY2_9ZZZZ</name>
<proteinExistence type="predicted"/>
<dbReference type="InterPro" id="IPR038766">
    <property type="entry name" value="Membrane_comp_ABC_pdt"/>
</dbReference>
<evidence type="ECO:0000256" key="1">
    <source>
        <dbReference type="ARBA" id="ARBA00004651"/>
    </source>
</evidence>
<evidence type="ECO:0000256" key="3">
    <source>
        <dbReference type="ARBA" id="ARBA00022692"/>
    </source>
</evidence>
<evidence type="ECO:0000259" key="7">
    <source>
        <dbReference type="Pfam" id="PF02687"/>
    </source>
</evidence>
<evidence type="ECO:0000256" key="5">
    <source>
        <dbReference type="ARBA" id="ARBA00023136"/>
    </source>
</evidence>